<organism evidence="2 3">
    <name type="scientific">Pseudonocardia halophobica</name>
    <dbReference type="NCBI Taxonomy" id="29401"/>
    <lineage>
        <taxon>Bacteria</taxon>
        <taxon>Bacillati</taxon>
        <taxon>Actinomycetota</taxon>
        <taxon>Actinomycetes</taxon>
        <taxon>Pseudonocardiales</taxon>
        <taxon>Pseudonocardiaceae</taxon>
        <taxon>Pseudonocardia</taxon>
    </lineage>
</organism>
<accession>A0A9W6KYQ2</accession>
<dbReference type="AlphaFoldDB" id="A0A9W6KYQ2"/>
<reference evidence="2" key="2">
    <citation type="submission" date="2023-01" db="EMBL/GenBank/DDBJ databases">
        <authorList>
            <person name="Sun Q."/>
            <person name="Evtushenko L."/>
        </authorList>
    </citation>
    <scope>NUCLEOTIDE SEQUENCE</scope>
    <source>
        <strain evidence="2">VKM Ac-1069</strain>
    </source>
</reference>
<feature type="region of interest" description="Disordered" evidence="1">
    <location>
        <begin position="1"/>
        <end position="74"/>
    </location>
</feature>
<proteinExistence type="predicted"/>
<dbReference type="Proteomes" id="UP001143463">
    <property type="component" value="Unassembled WGS sequence"/>
</dbReference>
<evidence type="ECO:0008006" key="4">
    <source>
        <dbReference type="Google" id="ProtNLM"/>
    </source>
</evidence>
<gene>
    <name evidence="2" type="ORF">GCM10017577_12730</name>
</gene>
<evidence type="ECO:0000313" key="2">
    <source>
        <dbReference type="EMBL" id="GLL10133.1"/>
    </source>
</evidence>
<dbReference type="EMBL" id="BSFQ01000004">
    <property type="protein sequence ID" value="GLL10133.1"/>
    <property type="molecule type" value="Genomic_DNA"/>
</dbReference>
<feature type="compositionally biased region" description="Basic and acidic residues" evidence="1">
    <location>
        <begin position="58"/>
        <end position="74"/>
    </location>
</feature>
<feature type="compositionally biased region" description="Basic and acidic residues" evidence="1">
    <location>
        <begin position="1"/>
        <end position="23"/>
    </location>
</feature>
<evidence type="ECO:0000313" key="3">
    <source>
        <dbReference type="Proteomes" id="UP001143463"/>
    </source>
</evidence>
<protein>
    <recommendedName>
        <fullName evidence="4">DUF5709 domain-containing protein</fullName>
    </recommendedName>
</protein>
<dbReference type="RefSeq" id="WP_037052731.1">
    <property type="nucleotide sequence ID" value="NZ_BAAAUZ010000001.1"/>
</dbReference>
<reference evidence="2" key="1">
    <citation type="journal article" date="2014" name="Int. J. Syst. Evol. Microbiol.">
        <title>Complete genome sequence of Corynebacterium casei LMG S-19264T (=DSM 44701T), isolated from a smear-ripened cheese.</title>
        <authorList>
            <consortium name="US DOE Joint Genome Institute (JGI-PGF)"/>
            <person name="Walter F."/>
            <person name="Albersmeier A."/>
            <person name="Kalinowski J."/>
            <person name="Ruckert C."/>
        </authorList>
    </citation>
    <scope>NUCLEOTIDE SEQUENCE</scope>
    <source>
        <strain evidence="2">VKM Ac-1069</strain>
    </source>
</reference>
<keyword evidence="3" id="KW-1185">Reference proteome</keyword>
<comment type="caution">
    <text evidence="2">The sequence shown here is derived from an EMBL/GenBank/DDBJ whole genome shotgun (WGS) entry which is preliminary data.</text>
</comment>
<feature type="compositionally biased region" description="Acidic residues" evidence="1">
    <location>
        <begin position="42"/>
        <end position="56"/>
    </location>
</feature>
<sequence>MNEPNRESRDDVTRPDMIAHDEIATDPAADLEDVNGRGTGLDTEEIDPNTEADPYDVLEQHREVPVDDDEAPRG</sequence>
<evidence type="ECO:0000256" key="1">
    <source>
        <dbReference type="SAM" id="MobiDB-lite"/>
    </source>
</evidence>
<name>A0A9W6KYQ2_9PSEU</name>